<accession>A0A7N1A107</accession>
<name>A0A7N1A107_KALFE</name>
<proteinExistence type="predicted"/>
<dbReference type="Proteomes" id="UP000594263">
    <property type="component" value="Unplaced"/>
</dbReference>
<evidence type="ECO:0000313" key="2">
    <source>
        <dbReference type="Proteomes" id="UP000594263"/>
    </source>
</evidence>
<dbReference type="AlphaFoldDB" id="A0A7N1A107"/>
<evidence type="ECO:0000313" key="1">
    <source>
        <dbReference type="EnsemblPlants" id="Kaladp0059s0053.1.v1.1.CDS.1"/>
    </source>
</evidence>
<protein>
    <submittedName>
        <fullName evidence="1">Uncharacterized protein</fullName>
    </submittedName>
</protein>
<keyword evidence="2" id="KW-1185">Reference proteome</keyword>
<reference evidence="1" key="1">
    <citation type="submission" date="2021-01" db="UniProtKB">
        <authorList>
            <consortium name="EnsemblPlants"/>
        </authorList>
    </citation>
    <scope>IDENTIFICATION</scope>
</reference>
<dbReference type="EnsemblPlants" id="Kaladp0059s0053.1.v1.1">
    <property type="protein sequence ID" value="Kaladp0059s0053.1.v1.1.CDS.1"/>
    <property type="gene ID" value="Kaladp0059s0053.v1.1"/>
</dbReference>
<dbReference type="Gramene" id="Kaladp0059s0053.1.v1.1">
    <property type="protein sequence ID" value="Kaladp0059s0053.1.v1.1.CDS.1"/>
    <property type="gene ID" value="Kaladp0059s0053.v1.1"/>
</dbReference>
<organism evidence="1 2">
    <name type="scientific">Kalanchoe fedtschenkoi</name>
    <name type="common">Lavender scallops</name>
    <name type="synonym">South American air plant</name>
    <dbReference type="NCBI Taxonomy" id="63787"/>
    <lineage>
        <taxon>Eukaryota</taxon>
        <taxon>Viridiplantae</taxon>
        <taxon>Streptophyta</taxon>
        <taxon>Embryophyta</taxon>
        <taxon>Tracheophyta</taxon>
        <taxon>Spermatophyta</taxon>
        <taxon>Magnoliopsida</taxon>
        <taxon>eudicotyledons</taxon>
        <taxon>Gunneridae</taxon>
        <taxon>Pentapetalae</taxon>
        <taxon>Saxifragales</taxon>
        <taxon>Crassulaceae</taxon>
        <taxon>Kalanchoe</taxon>
    </lineage>
</organism>
<sequence>MLRVLEVHPTLERNDVLRLIYQLSTTLLKIKYLNWQSNKHIIFFFSRCPLG</sequence>